<evidence type="ECO:0000313" key="3">
    <source>
        <dbReference type="Proteomes" id="UP000296352"/>
    </source>
</evidence>
<sequence length="254" mass="27892">MRGNLTAAANAFKICPMYRVFECLDELNRTVEHGRSVPMTSNCVVPRNEMLAILDDLRNALPVEVDDAQDVLDKQDEIIRGAEERADQTIADSSAQADEIMARAEADAAAMVEDATRRAEAIMAKAHADSTAMVEDAQAQAERTIAEGNASYERAVADGQAEQERLVSESEVVRRSNEEAHRIVDTAHTESNRLRTECDEFVDSKLAEFEETLGGLLRTVSSDRTALRRGAGAASGVPRHRPERGGYTPRGYEQ</sequence>
<keyword evidence="3" id="KW-1185">Reference proteome</keyword>
<dbReference type="EMBL" id="CP039247">
    <property type="protein sequence ID" value="QCB28739.1"/>
    <property type="molecule type" value="Genomic_DNA"/>
</dbReference>
<evidence type="ECO:0008006" key="4">
    <source>
        <dbReference type="Google" id="ProtNLM"/>
    </source>
</evidence>
<accession>A0A4P7QGM8</accession>
<feature type="region of interest" description="Disordered" evidence="1">
    <location>
        <begin position="227"/>
        <end position="254"/>
    </location>
</feature>
<dbReference type="Proteomes" id="UP000296352">
    <property type="component" value="Chromosome"/>
</dbReference>
<protein>
    <recommendedName>
        <fullName evidence="4">V-type ATP synthase subunit E</fullName>
    </recommendedName>
</protein>
<organism evidence="2 3">
    <name type="scientific">Corynebacterium endometrii</name>
    <dbReference type="NCBI Taxonomy" id="2488819"/>
    <lineage>
        <taxon>Bacteria</taxon>
        <taxon>Bacillati</taxon>
        <taxon>Actinomycetota</taxon>
        <taxon>Actinomycetes</taxon>
        <taxon>Mycobacteriales</taxon>
        <taxon>Corynebacteriaceae</taxon>
        <taxon>Corynebacterium</taxon>
    </lineage>
</organism>
<dbReference type="PANTHER" id="PTHR38010:SF1">
    <property type="entry name" value="SLR0848 PROTEIN"/>
    <property type="match status" value="1"/>
</dbReference>
<evidence type="ECO:0000313" key="2">
    <source>
        <dbReference type="EMBL" id="QCB28739.1"/>
    </source>
</evidence>
<dbReference type="AlphaFoldDB" id="A0A4P7QGM8"/>
<reference evidence="2 3" key="1">
    <citation type="submission" date="2019-04" db="EMBL/GenBank/DDBJ databases">
        <title>Corynebacterium endometrii sp. nov., isolated from the uterus of a cow with endometritis.</title>
        <authorList>
            <person name="Ballas P."/>
            <person name="Ruckert C."/>
            <person name="Wagener K."/>
            <person name="Drillich M."/>
            <person name="Kaempfer P."/>
            <person name="Busse H.-J."/>
            <person name="Ehling-Schulz M."/>
        </authorList>
    </citation>
    <scope>NUCLEOTIDE SEQUENCE [LARGE SCALE GENOMIC DNA]</scope>
    <source>
        <strain evidence="2 3">LMM-1653</strain>
    </source>
</reference>
<dbReference type="PANTHER" id="PTHR38010">
    <property type="entry name" value="SLR0848 PROTEIN"/>
    <property type="match status" value="1"/>
</dbReference>
<dbReference type="KEGG" id="cee:CENDO_07325"/>
<name>A0A4P7QGM8_9CORY</name>
<proteinExistence type="predicted"/>
<evidence type="ECO:0000256" key="1">
    <source>
        <dbReference type="SAM" id="MobiDB-lite"/>
    </source>
</evidence>
<gene>
    <name evidence="2" type="ORF">CENDO_07325</name>
</gene>